<proteinExistence type="predicted"/>
<reference evidence="2" key="1">
    <citation type="submission" date="2021-01" db="EMBL/GenBank/DDBJ databases">
        <title>Whole genome shotgun sequence of Actinoplanes capillaceus NBRC 16408.</title>
        <authorList>
            <person name="Komaki H."/>
            <person name="Tamura T."/>
        </authorList>
    </citation>
    <scope>NUCLEOTIDE SEQUENCE [LARGE SCALE GENOMIC DNA]</scope>
    <source>
        <strain evidence="2">NBRC 16408</strain>
    </source>
</reference>
<dbReference type="RefSeq" id="WP_204294064.1">
    <property type="nucleotide sequence ID" value="NZ_BAAAGQ010000001.1"/>
</dbReference>
<sequence>MTAEQVLVASSSADPGPGCEHTADRSSWDCRVCERPWPCAPAKVALIEEHRADSSVLLLYLVATFYEARNSYLHQQEPADLYGRFVIWAVRLVNR</sequence>
<organism evidence="2">
    <name type="scientific">Actinoplanes campanulatus</name>
    <dbReference type="NCBI Taxonomy" id="113559"/>
    <lineage>
        <taxon>Bacteria</taxon>
        <taxon>Bacillati</taxon>
        <taxon>Actinomycetota</taxon>
        <taxon>Actinomycetes</taxon>
        <taxon>Micromonosporales</taxon>
        <taxon>Micromonosporaceae</taxon>
        <taxon>Actinoplanes</taxon>
    </lineage>
</organism>
<dbReference type="EMBL" id="BOMF01000012">
    <property type="protein sequence ID" value="GID43512.1"/>
    <property type="molecule type" value="Genomic_DNA"/>
</dbReference>
<protein>
    <recommendedName>
        <fullName evidence="3">Flavin reductase</fullName>
    </recommendedName>
</protein>
<feature type="region of interest" description="Disordered" evidence="1">
    <location>
        <begin position="1"/>
        <end position="25"/>
    </location>
</feature>
<evidence type="ECO:0008006" key="3">
    <source>
        <dbReference type="Google" id="ProtNLM"/>
    </source>
</evidence>
<gene>
    <name evidence="2" type="ORF">Aca07nite_07870</name>
</gene>
<evidence type="ECO:0000313" key="2">
    <source>
        <dbReference type="EMBL" id="GID43512.1"/>
    </source>
</evidence>
<evidence type="ECO:0000256" key="1">
    <source>
        <dbReference type="SAM" id="MobiDB-lite"/>
    </source>
</evidence>
<accession>A0ABQ3W8Y0</accession>
<name>A0ABQ3W8Y0_9ACTN</name>
<comment type="caution">
    <text evidence="2">The sequence shown here is derived from an EMBL/GenBank/DDBJ whole genome shotgun (WGS) entry which is preliminary data.</text>
</comment>